<keyword evidence="7" id="KW-1185">Reference proteome</keyword>
<feature type="coiled-coil region" evidence="4">
    <location>
        <begin position="991"/>
        <end position="1018"/>
    </location>
</feature>
<sequence>MMMLLWLAGMYTAQAQQKDYQKLYNDMVQAAKQKKYPTAVKYAEEMLPGIEGVLGKGSKQLGSFYYSVAGFYQAVKKYDKAEQMYQQSLAIRKNLQGGKAASYFKTQRRLARLYLQTKKMAKAEKIYAQMLESQKTALGEKSPEYALTLYNLANLNRDLGKPAEAKKYYTQALAIQKASRGEQHPDYLNTLEGLAFLYNQEGDYKKAMPLFEKIWQTYKATVKNSNPQYIRAVGNLAEIYFAVGKYNKADPLYNETVQLLKATKSPLYGRYLASMAVLKEVQDRYDEAEKLYQEAITELKKDVGEQHPDYAQAMHDFGKLYELKNELNKAEQMMKKAQTIRAQAYGKNSPKYAESLNDLAKLYFKMGKHQQALAHAKQALEIRQKGNDKATEMTTIRNIANIYWTLKRFTEAEKYYKTVLDYQKKTQGALHKEYLTTLNRLGEMYDAQNRLKEATQVYKKVLKGRAQTLGTNHRDYLLTSYDLAMLYITEENKLDSAFSLLQELEKNASVLRKMPDVYANILRNLGGIYYQQGKIAEAKKRFAQCIKVYPQRDESYIYFLNSLAASYVESSSYTTADSLYSASLRLSRQKYGRNSEIYAVTLDESGKMYEQAGRYDEALKNYQEALKLEKKIKGANSPEYARALHDLGVVFKAMGKYTEAEQSFLKAKQLRKVNPGVASYAYSATLNGMGNLYKTMGRYQEAEKMYVQALDIRRKTLGEQHFEYAVTLNDLAGLYRKLGKKAAARKLYTQALTIRQAELGKQHPDYASSLDNLAGLYRDEGNKQKAEEYYLKALEIRGKTLGNNHPAYAASLNNLAVFYEELGKLTEAEQAYKQTIDIFKEKLGDNHPDYAAALGNLGVFLEAQGKFDQAEQYFSKAVKIVLRQIDQTFSSLSEDEKKQFYEVNKRFIDGFMRFAFNSSGLRLSKGQTKLPVLGDAYNLQLATKALILNATSKVRRRIMASGNQALIAKYNEWQKVREQIANLYNLGDAALNRKGINVQALEAKANSLERELSAKAEGFRGAYNPSLPTWRDVQKRLKPGEAAIEMIRLRTRKDSVYYSVLVIKPETKDHPEFLTIRNGKKLETRYVAYYKNAIRFKRRDRYSYKMFWQSFRKVLKGVKKVYISPDGVYNQINLNTLQNLETNKYVLDELEVAMVTNTRDILGFGKRTTTHKQAVLLGHPKYYIKPEGKINMVKKKNNLDEQQDSWLKYAFFADLPGTAVEIAGIKKVLRRQAWNTKVHLGNKALEDSLKTIKNPDILHIATHGFFIPSLTDEAQGARGVKIKAQKKKKKGSNPIDNDPMLRSGLILAGVTDYFKATEKPNTDDGVLTAYEAMNLQLDETDLVVLSACETGLGKVQSGEGVYGLQRALKIAGARTVLMSLWKVSDEATQKLMNAFYEEWLKSGNKRQAFQKAQLKIRKDYSHPYYWGAFVMVGE</sequence>
<feature type="repeat" description="TPR" evidence="3">
    <location>
        <begin position="641"/>
        <end position="674"/>
    </location>
</feature>
<evidence type="ECO:0000313" key="6">
    <source>
        <dbReference type="EMBL" id="EAY26768.1"/>
    </source>
</evidence>
<feature type="repeat" description="TPR" evidence="3">
    <location>
        <begin position="353"/>
        <end position="386"/>
    </location>
</feature>
<dbReference type="Pfam" id="PF12770">
    <property type="entry name" value="CHAT"/>
    <property type="match status" value="1"/>
</dbReference>
<dbReference type="PRINTS" id="PR00381">
    <property type="entry name" value="KINESINLIGHT"/>
</dbReference>
<feature type="repeat" description="TPR" evidence="3">
    <location>
        <begin position="851"/>
        <end position="884"/>
    </location>
</feature>
<dbReference type="Pfam" id="PF13374">
    <property type="entry name" value="TPR_10"/>
    <property type="match status" value="1"/>
</dbReference>
<evidence type="ECO:0000313" key="7">
    <source>
        <dbReference type="Proteomes" id="UP000004095"/>
    </source>
</evidence>
<dbReference type="eggNOG" id="COG0457">
    <property type="taxonomic scope" value="Bacteria"/>
</dbReference>
<feature type="domain" description="CHAT" evidence="5">
    <location>
        <begin position="1104"/>
        <end position="1434"/>
    </location>
</feature>
<feature type="repeat" description="TPR" evidence="3">
    <location>
        <begin position="599"/>
        <end position="632"/>
    </location>
</feature>
<feature type="repeat" description="TPR" evidence="3">
    <location>
        <begin position="62"/>
        <end position="95"/>
    </location>
</feature>
<dbReference type="InterPro" id="IPR024983">
    <property type="entry name" value="CHAT_dom"/>
</dbReference>
<dbReference type="SMART" id="SM00028">
    <property type="entry name" value="TPR"/>
    <property type="match status" value="19"/>
</dbReference>
<dbReference type="PROSITE" id="PS50005">
    <property type="entry name" value="TPR"/>
    <property type="match status" value="9"/>
</dbReference>
<proteinExistence type="predicted"/>
<reference evidence="6 7" key="1">
    <citation type="submission" date="2007-01" db="EMBL/GenBank/DDBJ databases">
        <authorList>
            <person name="Haygood M."/>
            <person name="Podell S."/>
            <person name="Anderson C."/>
            <person name="Hopkinson B."/>
            <person name="Roe K."/>
            <person name="Barbeau K."/>
            <person name="Gaasterland T."/>
            <person name="Ferriera S."/>
            <person name="Johnson J."/>
            <person name="Kravitz S."/>
            <person name="Beeson K."/>
            <person name="Sutton G."/>
            <person name="Rogers Y.-H."/>
            <person name="Friedman R."/>
            <person name="Frazier M."/>
            <person name="Venter J.C."/>
        </authorList>
    </citation>
    <scope>NUCLEOTIDE SEQUENCE [LARGE SCALE GENOMIC DNA]</scope>
    <source>
        <strain evidence="6 7">ATCC 23134</strain>
    </source>
</reference>
<dbReference type="InterPro" id="IPR011990">
    <property type="entry name" value="TPR-like_helical_dom_sf"/>
</dbReference>
<feature type="coiled-coil region" evidence="4">
    <location>
        <begin position="278"/>
        <end position="343"/>
    </location>
</feature>
<evidence type="ECO:0000259" key="5">
    <source>
        <dbReference type="Pfam" id="PF12770"/>
    </source>
</evidence>
<dbReference type="Pfam" id="PF13424">
    <property type="entry name" value="TPR_12"/>
    <property type="match status" value="8"/>
</dbReference>
<dbReference type="EMBL" id="AAWS01000030">
    <property type="protein sequence ID" value="EAY26768.1"/>
    <property type="molecule type" value="Genomic_DNA"/>
</dbReference>
<evidence type="ECO:0000256" key="1">
    <source>
        <dbReference type="ARBA" id="ARBA00022737"/>
    </source>
</evidence>
<dbReference type="Pfam" id="PF13174">
    <property type="entry name" value="TPR_6"/>
    <property type="match status" value="1"/>
</dbReference>
<organism evidence="6 7">
    <name type="scientific">Microscilla marina ATCC 23134</name>
    <dbReference type="NCBI Taxonomy" id="313606"/>
    <lineage>
        <taxon>Bacteria</taxon>
        <taxon>Pseudomonadati</taxon>
        <taxon>Bacteroidota</taxon>
        <taxon>Cytophagia</taxon>
        <taxon>Cytophagales</taxon>
        <taxon>Microscillaceae</taxon>
        <taxon>Microscilla</taxon>
    </lineage>
</organism>
<dbReference type="Gene3D" id="1.25.40.10">
    <property type="entry name" value="Tetratricopeptide repeat domain"/>
    <property type="match status" value="5"/>
</dbReference>
<feature type="repeat" description="TPR" evidence="3">
    <location>
        <begin position="767"/>
        <end position="800"/>
    </location>
</feature>
<comment type="caution">
    <text evidence="6">The sequence shown here is derived from an EMBL/GenBank/DDBJ whole genome shotgun (WGS) entry which is preliminary data.</text>
</comment>
<evidence type="ECO:0000256" key="2">
    <source>
        <dbReference type="ARBA" id="ARBA00022803"/>
    </source>
</evidence>
<feature type="repeat" description="TPR" evidence="3">
    <location>
        <begin position="809"/>
        <end position="842"/>
    </location>
</feature>
<name>A1ZS45_MICM2</name>
<gene>
    <name evidence="6" type="ORF">M23134_00734</name>
</gene>
<dbReference type="Proteomes" id="UP000004095">
    <property type="component" value="Unassembled WGS sequence"/>
</dbReference>
<keyword evidence="2 3" id="KW-0802">TPR repeat</keyword>
<dbReference type="SUPFAM" id="SSF48452">
    <property type="entry name" value="TPR-like"/>
    <property type="match status" value="4"/>
</dbReference>
<protein>
    <submittedName>
        <fullName evidence="6">Tetratricopeptide repeat family</fullName>
    </submittedName>
</protein>
<dbReference type="PANTHER" id="PTHR45641:SF19">
    <property type="entry name" value="NEPHROCYSTIN-3"/>
    <property type="match status" value="1"/>
</dbReference>
<accession>A1ZS45</accession>
<dbReference type="eggNOG" id="COG4995">
    <property type="taxonomic scope" value="Bacteria"/>
</dbReference>
<keyword evidence="4" id="KW-0175">Coiled coil</keyword>
<feature type="repeat" description="TPR" evidence="3">
    <location>
        <begin position="683"/>
        <end position="716"/>
    </location>
</feature>
<dbReference type="PROSITE" id="PS50293">
    <property type="entry name" value="TPR_REGION"/>
    <property type="match status" value="1"/>
</dbReference>
<dbReference type="PANTHER" id="PTHR45641">
    <property type="entry name" value="TETRATRICOPEPTIDE REPEAT PROTEIN (AFU_ORTHOLOGUE AFUA_6G03870)"/>
    <property type="match status" value="1"/>
</dbReference>
<evidence type="ECO:0000256" key="3">
    <source>
        <dbReference type="PROSITE-ProRule" id="PRU00339"/>
    </source>
</evidence>
<keyword evidence="1" id="KW-0677">Repeat</keyword>
<dbReference type="InterPro" id="IPR019734">
    <property type="entry name" value="TPR_rpt"/>
</dbReference>
<evidence type="ECO:0000256" key="4">
    <source>
        <dbReference type="SAM" id="Coils"/>
    </source>
</evidence>
<feature type="repeat" description="TPR" evidence="3">
    <location>
        <begin position="519"/>
        <end position="552"/>
    </location>
</feature>